<dbReference type="SUPFAM" id="SSF54364">
    <property type="entry name" value="Translation initiation factor IF3, N-terminal domain"/>
    <property type="match status" value="1"/>
</dbReference>
<dbReference type="GO" id="GO:0032790">
    <property type="term" value="P:ribosome disassembly"/>
    <property type="evidence" value="ECO:0007669"/>
    <property type="project" value="TreeGrafter"/>
</dbReference>
<dbReference type="PANTHER" id="PTHR10938:SF0">
    <property type="entry name" value="TRANSLATION INITIATION FACTOR IF-3, MITOCHONDRIAL"/>
    <property type="match status" value="1"/>
</dbReference>
<dbReference type="AlphaFoldDB" id="A0A8J6C5E8"/>
<feature type="region of interest" description="Disordered" evidence="4">
    <location>
        <begin position="232"/>
        <end position="265"/>
    </location>
</feature>
<dbReference type="GO" id="GO:0043022">
    <property type="term" value="F:ribosome binding"/>
    <property type="evidence" value="ECO:0007669"/>
    <property type="project" value="TreeGrafter"/>
</dbReference>
<dbReference type="PANTHER" id="PTHR10938">
    <property type="entry name" value="TRANSLATION INITIATION FACTOR IF-3"/>
    <property type="match status" value="1"/>
</dbReference>
<name>A0A8J6C5E8_DIALT</name>
<dbReference type="Pfam" id="PF05198">
    <property type="entry name" value="IF3_N"/>
    <property type="match status" value="1"/>
</dbReference>
<comment type="similarity">
    <text evidence="1">Belongs to the IF-3 family.</text>
</comment>
<sequence>MARTALVAGGRLCGRWASLRSAPTAPAVCAARALSTARLPPRSADGLNDGVLRHELVRLIGLDGKNRGVVAAREALEAARGENADLLEAKADAQPPVWRITPRTPRQARPTPTLAPGAKGARGGGGGGASGGGDKGEASKAAAGSKELRLTLGVQEHDLLTKVRQLGTFLEKQQRVRLTFRPAMRAKEQGDANALLARIGAELQHVGYTRKVTRKDASGKPLEVDFVPALAPAARAPDGGGDGADAARAAPATAPAAQGSKRSGA</sequence>
<keyword evidence="7" id="KW-1185">Reference proteome</keyword>
<dbReference type="InterPro" id="IPR001288">
    <property type="entry name" value="Translation_initiation_fac_3"/>
</dbReference>
<organism evidence="6 7">
    <name type="scientific">Diacronema lutheri</name>
    <name type="common">Unicellular marine alga</name>
    <name type="synonym">Monochrysis lutheri</name>
    <dbReference type="NCBI Taxonomy" id="2081491"/>
    <lineage>
        <taxon>Eukaryota</taxon>
        <taxon>Haptista</taxon>
        <taxon>Haptophyta</taxon>
        <taxon>Pavlovophyceae</taxon>
        <taxon>Pavlovales</taxon>
        <taxon>Pavlovaceae</taxon>
        <taxon>Diacronema</taxon>
    </lineage>
</organism>
<dbReference type="SUPFAM" id="SSF55200">
    <property type="entry name" value="Translation initiation factor IF3, C-terminal domain"/>
    <property type="match status" value="1"/>
</dbReference>
<dbReference type="OrthoDB" id="21573at2759"/>
<evidence type="ECO:0000256" key="1">
    <source>
        <dbReference type="ARBA" id="ARBA00005439"/>
    </source>
</evidence>
<keyword evidence="2" id="KW-0396">Initiation factor</keyword>
<feature type="domain" description="Translation initiation factor 3 N-terminal" evidence="5">
    <location>
        <begin position="53"/>
        <end position="101"/>
    </location>
</feature>
<feature type="compositionally biased region" description="Low complexity" evidence="4">
    <location>
        <begin position="101"/>
        <end position="112"/>
    </location>
</feature>
<evidence type="ECO:0000256" key="3">
    <source>
        <dbReference type="ARBA" id="ARBA00022917"/>
    </source>
</evidence>
<dbReference type="InterPro" id="IPR019814">
    <property type="entry name" value="Translation_initiation_fac_3_N"/>
</dbReference>
<dbReference type="InterPro" id="IPR036788">
    <property type="entry name" value="T_IF-3_C_sf"/>
</dbReference>
<comment type="caution">
    <text evidence="6">The sequence shown here is derived from an EMBL/GenBank/DDBJ whole genome shotgun (WGS) entry which is preliminary data.</text>
</comment>
<feature type="region of interest" description="Disordered" evidence="4">
    <location>
        <begin position="101"/>
        <end position="142"/>
    </location>
</feature>
<evidence type="ECO:0000259" key="5">
    <source>
        <dbReference type="Pfam" id="PF05198"/>
    </source>
</evidence>
<evidence type="ECO:0000256" key="4">
    <source>
        <dbReference type="SAM" id="MobiDB-lite"/>
    </source>
</evidence>
<dbReference type="EMBL" id="JAGTXO010000043">
    <property type="protein sequence ID" value="KAG8459171.1"/>
    <property type="molecule type" value="Genomic_DNA"/>
</dbReference>
<dbReference type="Gene3D" id="3.30.110.10">
    <property type="entry name" value="Translation initiation factor 3 (IF-3), C-terminal domain"/>
    <property type="match status" value="1"/>
</dbReference>
<dbReference type="Proteomes" id="UP000751190">
    <property type="component" value="Unassembled WGS sequence"/>
</dbReference>
<accession>A0A8J6C5E8</accession>
<dbReference type="GO" id="GO:0003743">
    <property type="term" value="F:translation initiation factor activity"/>
    <property type="evidence" value="ECO:0007669"/>
    <property type="project" value="UniProtKB-KW"/>
</dbReference>
<feature type="compositionally biased region" description="Gly residues" evidence="4">
    <location>
        <begin position="120"/>
        <end position="133"/>
    </location>
</feature>
<gene>
    <name evidence="6" type="ORF">KFE25_005682</name>
</gene>
<feature type="compositionally biased region" description="Low complexity" evidence="4">
    <location>
        <begin position="244"/>
        <end position="257"/>
    </location>
</feature>
<reference evidence="6" key="1">
    <citation type="submission" date="2021-05" db="EMBL/GenBank/DDBJ databases">
        <title>The genome of the haptophyte Pavlova lutheri (Diacronema luteri, Pavlovales) - a model for lipid biosynthesis in eukaryotic algae.</title>
        <authorList>
            <person name="Hulatt C.J."/>
            <person name="Posewitz M.C."/>
        </authorList>
    </citation>
    <scope>NUCLEOTIDE SEQUENCE</scope>
    <source>
        <strain evidence="6">NIVA-4/92</strain>
    </source>
</reference>
<evidence type="ECO:0000256" key="2">
    <source>
        <dbReference type="ARBA" id="ARBA00022540"/>
    </source>
</evidence>
<evidence type="ECO:0000313" key="7">
    <source>
        <dbReference type="Proteomes" id="UP000751190"/>
    </source>
</evidence>
<keyword evidence="3" id="KW-0648">Protein biosynthesis</keyword>
<dbReference type="Gene3D" id="3.10.20.80">
    <property type="entry name" value="Translation initiation factor 3 (IF-3), N-terminal domain"/>
    <property type="match status" value="1"/>
</dbReference>
<dbReference type="InterPro" id="IPR036787">
    <property type="entry name" value="T_IF-3_N_sf"/>
</dbReference>
<protein>
    <recommendedName>
        <fullName evidence="5">Translation initiation factor 3 N-terminal domain-containing protein</fullName>
    </recommendedName>
</protein>
<evidence type="ECO:0000313" key="6">
    <source>
        <dbReference type="EMBL" id="KAG8459171.1"/>
    </source>
</evidence>
<proteinExistence type="inferred from homology"/>